<evidence type="ECO:0000313" key="10">
    <source>
        <dbReference type="Proteomes" id="UP000429232"/>
    </source>
</evidence>
<dbReference type="InterPro" id="IPR011250">
    <property type="entry name" value="OMP/PagP_B-barrel"/>
</dbReference>
<dbReference type="GO" id="GO:0006811">
    <property type="term" value="P:monoatomic ion transport"/>
    <property type="evidence" value="ECO:0007669"/>
    <property type="project" value="UniProtKB-KW"/>
</dbReference>
<dbReference type="Pfam" id="PF00691">
    <property type="entry name" value="OmpA"/>
    <property type="match status" value="1"/>
</dbReference>
<dbReference type="InterPro" id="IPR006664">
    <property type="entry name" value="OMP_bac"/>
</dbReference>
<dbReference type="InterPro" id="IPR028974">
    <property type="entry name" value="TSP_type-3_rpt"/>
</dbReference>
<evidence type="ECO:0000313" key="9">
    <source>
        <dbReference type="EMBL" id="QQL51511.1"/>
    </source>
</evidence>
<dbReference type="Proteomes" id="UP000429232">
    <property type="component" value="Chromosome"/>
</dbReference>
<accession>A0A6I4I251</accession>
<dbReference type="SUPFAM" id="SSF56925">
    <property type="entry name" value="OMPA-like"/>
    <property type="match status" value="1"/>
</dbReference>
<keyword evidence="4" id="KW-0812">Transmembrane</keyword>
<keyword evidence="2" id="KW-0813">Transport</keyword>
<dbReference type="PRINTS" id="PR01021">
    <property type="entry name" value="OMPADOMAIN"/>
</dbReference>
<evidence type="ECO:0000256" key="6">
    <source>
        <dbReference type="ARBA" id="ARBA00023114"/>
    </source>
</evidence>
<dbReference type="GO" id="GO:0005509">
    <property type="term" value="F:calcium ion binding"/>
    <property type="evidence" value="ECO:0007669"/>
    <property type="project" value="InterPro"/>
</dbReference>
<dbReference type="GO" id="GO:0046930">
    <property type="term" value="C:pore complex"/>
    <property type="evidence" value="ECO:0007669"/>
    <property type="project" value="UniProtKB-KW"/>
</dbReference>
<sequence>MKINFNKTLLLVAATFTGGQLMAQTVTTTSMSSSQLDSMNRADYVQPFSPSSAYNTWSIGVNGGLLTPYTIFRGPGDDYGPQSQFGYGAYIKKQLMHSFGAKLSFFRGQVEGQGPVAGGITSIRQSYKTQIDYAADIAGEFTLANISYMNHHNFIQPYVSAGFGLMGFTPTLYSGAAQSGTATPYHADNSSVKAAYIPVGLGLKFNLSPAINLDLGYQVNFVDGDNFDGYSVGSRNDKFSYAHAGLEFSFGGKKNQLASHNPVNSIRIEYLTAEQQLQQQLEAERAKNAQLRNDLNSTNSNLSALAAQVSRLTADSDGDGVLDINDKCPNTPAGTKVDGSGCPLAPARTVVVVTDEDKRLVGEAIRNVEFDFGKSSIKPRSLPRLDRVADLLNAKGFSMKLAGHTDAVGSDKANLILSKARAESIKNYLVSKGVNASKIEATGYGESQPIASNKTAAGRAKNRRVEFTLY</sequence>
<evidence type="ECO:0000256" key="7">
    <source>
        <dbReference type="ARBA" id="ARBA00023136"/>
    </source>
</evidence>
<dbReference type="InterPro" id="IPR036737">
    <property type="entry name" value="OmpA-like_sf"/>
</dbReference>
<dbReference type="AlphaFoldDB" id="A0A6I4I251"/>
<dbReference type="PANTHER" id="PTHR30329">
    <property type="entry name" value="STATOR ELEMENT OF FLAGELLAR MOTOR COMPLEX"/>
    <property type="match status" value="1"/>
</dbReference>
<keyword evidence="3" id="KW-1134">Transmembrane beta strand</keyword>
<dbReference type="InterPro" id="IPR006665">
    <property type="entry name" value="OmpA-like"/>
</dbReference>
<organism evidence="9 10">
    <name type="scientific">Mucilaginibacter ginkgonis</name>
    <dbReference type="NCBI Taxonomy" id="2682091"/>
    <lineage>
        <taxon>Bacteria</taxon>
        <taxon>Pseudomonadati</taxon>
        <taxon>Bacteroidota</taxon>
        <taxon>Sphingobacteriia</taxon>
        <taxon>Sphingobacteriales</taxon>
        <taxon>Sphingobacteriaceae</taxon>
        <taxon>Mucilaginibacter</taxon>
    </lineage>
</organism>
<keyword evidence="5" id="KW-0406">Ion transport</keyword>
<keyword evidence="7" id="KW-0472">Membrane</keyword>
<evidence type="ECO:0000256" key="3">
    <source>
        <dbReference type="ARBA" id="ARBA00022452"/>
    </source>
</evidence>
<dbReference type="GO" id="GO:0015288">
    <property type="term" value="F:porin activity"/>
    <property type="evidence" value="ECO:0007669"/>
    <property type="project" value="UniProtKB-KW"/>
</dbReference>
<dbReference type="SUPFAM" id="SSF103647">
    <property type="entry name" value="TSP type-3 repeat"/>
    <property type="match status" value="1"/>
</dbReference>
<dbReference type="SUPFAM" id="SSF103088">
    <property type="entry name" value="OmpA-like"/>
    <property type="match status" value="1"/>
</dbReference>
<keyword evidence="10" id="KW-1185">Reference proteome</keyword>
<dbReference type="CDD" id="cd07185">
    <property type="entry name" value="OmpA_C-like"/>
    <property type="match status" value="1"/>
</dbReference>
<dbReference type="GO" id="GO:0009279">
    <property type="term" value="C:cell outer membrane"/>
    <property type="evidence" value="ECO:0007669"/>
    <property type="project" value="UniProtKB-SubCell"/>
</dbReference>
<evidence type="ECO:0000256" key="5">
    <source>
        <dbReference type="ARBA" id="ARBA00023065"/>
    </source>
</evidence>
<dbReference type="PANTHER" id="PTHR30329:SF21">
    <property type="entry name" value="LIPOPROTEIN YIAD-RELATED"/>
    <property type="match status" value="1"/>
</dbReference>
<comment type="subcellular location">
    <subcellularLocation>
        <location evidence="1">Cell outer membrane</location>
        <topology evidence="1">Multi-pass membrane protein</topology>
    </subcellularLocation>
</comment>
<dbReference type="Gene3D" id="3.30.1330.60">
    <property type="entry name" value="OmpA-like domain"/>
    <property type="match status" value="1"/>
</dbReference>
<dbReference type="Gene3D" id="2.40.160.20">
    <property type="match status" value="1"/>
</dbReference>
<dbReference type="EMBL" id="CP066775">
    <property type="protein sequence ID" value="QQL51511.1"/>
    <property type="molecule type" value="Genomic_DNA"/>
</dbReference>
<protein>
    <submittedName>
        <fullName evidence="9">OmpA family protein</fullName>
    </submittedName>
</protein>
<dbReference type="KEGG" id="mgik:GO620_005445"/>
<proteinExistence type="predicted"/>
<evidence type="ECO:0000256" key="4">
    <source>
        <dbReference type="ARBA" id="ARBA00022692"/>
    </source>
</evidence>
<gene>
    <name evidence="9" type="ORF">GO620_005445</name>
</gene>
<evidence type="ECO:0000256" key="8">
    <source>
        <dbReference type="ARBA" id="ARBA00023237"/>
    </source>
</evidence>
<dbReference type="PROSITE" id="PS51123">
    <property type="entry name" value="OMPA_2"/>
    <property type="match status" value="1"/>
</dbReference>
<reference evidence="9 10" key="1">
    <citation type="submission" date="2020-12" db="EMBL/GenBank/DDBJ databases">
        <title>HMF7856_wgs.fasta genome submission.</title>
        <authorList>
            <person name="Kang H."/>
            <person name="Kim H."/>
            <person name="Joh K."/>
        </authorList>
    </citation>
    <scope>NUCLEOTIDE SEQUENCE [LARGE SCALE GENOMIC DNA]</scope>
    <source>
        <strain evidence="9 10">HMF7856</strain>
    </source>
</reference>
<name>A0A6I4I251_9SPHI</name>
<evidence type="ECO:0000256" key="2">
    <source>
        <dbReference type="ARBA" id="ARBA00022448"/>
    </source>
</evidence>
<keyword evidence="6" id="KW-0626">Porin</keyword>
<evidence type="ECO:0000256" key="1">
    <source>
        <dbReference type="ARBA" id="ARBA00004571"/>
    </source>
</evidence>
<dbReference type="InterPro" id="IPR050330">
    <property type="entry name" value="Bact_OuterMem_StrucFunc"/>
</dbReference>
<keyword evidence="8" id="KW-0998">Cell outer membrane</keyword>